<dbReference type="SUPFAM" id="SSF48452">
    <property type="entry name" value="TPR-like"/>
    <property type="match status" value="1"/>
</dbReference>
<dbReference type="Pfam" id="PF13432">
    <property type="entry name" value="TPR_16"/>
    <property type="match status" value="1"/>
</dbReference>
<dbReference type="InterPro" id="IPR019734">
    <property type="entry name" value="TPR_rpt"/>
</dbReference>
<dbReference type="AlphaFoldDB" id="A0A6T9XUH4"/>
<feature type="compositionally biased region" description="Polar residues" evidence="1">
    <location>
        <begin position="81"/>
        <end position="96"/>
    </location>
</feature>
<feature type="region of interest" description="Disordered" evidence="1">
    <location>
        <begin position="151"/>
        <end position="178"/>
    </location>
</feature>
<dbReference type="EMBL" id="LR812090">
    <property type="protein sequence ID" value="CAB9492294.1"/>
    <property type="molecule type" value="Genomic_DNA"/>
</dbReference>
<feature type="compositionally biased region" description="Polar residues" evidence="1">
    <location>
        <begin position="58"/>
        <end position="70"/>
    </location>
</feature>
<feature type="compositionally biased region" description="Basic and acidic residues" evidence="1">
    <location>
        <begin position="168"/>
        <end position="178"/>
    </location>
</feature>
<evidence type="ECO:0000256" key="1">
    <source>
        <dbReference type="SAM" id="MobiDB-lite"/>
    </source>
</evidence>
<proteinExistence type="predicted"/>
<dbReference type="RefSeq" id="WP_179982048.1">
    <property type="nucleotide sequence ID" value="NZ_LR812090.1"/>
</dbReference>
<dbReference type="Proteomes" id="UP000509458">
    <property type="component" value="Chromosome"/>
</dbReference>
<sequence>MSILNDTLKSLDERNQNEDFGLPPTVQVENRSLWPKALIALIALGLFSWLVFNSVTESGDSKSAANTGSRDTVAKVDVPNTAANSVQNESITTDNESTSKQDVDSAEQQLEGMKSTPLSEEDLAYQNTPSDVAEIVFNSIDETVADDEAEYRQRTQVANSSSSNSDAQSDKKTDKQAAEVEDEIISAANILAETEETSSAVVKASGLTQEKANIQTTNKTNLGANVKTSSELSSPKPDSIISREPAIDVTPKSPEQQSAVHLEAGLKAYNFGIFDDAQKSFTLALSTYPQNTEARKQLAALYFGQNNNLQALQVLSEGVVMSPESLVWRELMAKILVQESRFEEVLNLMPDSLDAKALAEKRIDYLILKGTSAQTVNKPEQAISAFSAMTSLQPNNAKWWLALGVNYDALSDKRLAISSYSRALAIGGLSSTSSQYASARLTDLQEQP</sequence>
<dbReference type="SMART" id="SM00028">
    <property type="entry name" value="TPR"/>
    <property type="match status" value="4"/>
</dbReference>
<reference evidence="2 3" key="1">
    <citation type="submission" date="2020-06" db="EMBL/GenBank/DDBJ databases">
        <authorList>
            <person name="Duchaud E."/>
        </authorList>
    </citation>
    <scope>NUCLEOTIDE SEQUENCE [LARGE SCALE GENOMIC DNA]</scope>
    <source>
        <strain evidence="2">Alteromonas fortis</strain>
    </source>
</reference>
<gene>
    <name evidence="2" type="ORF">ALFOR1_10237</name>
</gene>
<evidence type="ECO:0000313" key="2">
    <source>
        <dbReference type="EMBL" id="CAB9492294.1"/>
    </source>
</evidence>
<protein>
    <submittedName>
        <fullName evidence="2">TPR repeat</fullName>
    </submittedName>
</protein>
<dbReference type="Pfam" id="PF14559">
    <property type="entry name" value="TPR_19"/>
    <property type="match status" value="1"/>
</dbReference>
<name>A0A6T9XUH4_ALTMA</name>
<evidence type="ECO:0000313" key="3">
    <source>
        <dbReference type="Proteomes" id="UP000509458"/>
    </source>
</evidence>
<organism evidence="2 3">
    <name type="scientific">Alteromonas macleodii</name>
    <name type="common">Pseudoalteromonas macleodii</name>
    <dbReference type="NCBI Taxonomy" id="28108"/>
    <lineage>
        <taxon>Bacteria</taxon>
        <taxon>Pseudomonadati</taxon>
        <taxon>Pseudomonadota</taxon>
        <taxon>Gammaproteobacteria</taxon>
        <taxon>Alteromonadales</taxon>
        <taxon>Alteromonadaceae</taxon>
        <taxon>Alteromonas/Salinimonas group</taxon>
        <taxon>Alteromonas</taxon>
    </lineage>
</organism>
<feature type="compositionally biased region" description="Low complexity" evidence="1">
    <location>
        <begin position="156"/>
        <end position="167"/>
    </location>
</feature>
<accession>A0A6T9XUH4</accession>
<dbReference type="InterPro" id="IPR011990">
    <property type="entry name" value="TPR-like_helical_dom_sf"/>
</dbReference>
<dbReference type="Gene3D" id="1.25.40.10">
    <property type="entry name" value="Tetratricopeptide repeat domain"/>
    <property type="match status" value="1"/>
</dbReference>
<feature type="region of interest" description="Disordered" evidence="1">
    <location>
        <begin position="58"/>
        <end position="120"/>
    </location>
</feature>